<sequence>MSVRFHQLAESDFDELAAGRAGDDLIHRLRATQLSRRMLALRAVMDDAARLVPDAAADSGLAHSYGALAAAQQARPDTVAELLTSPGFGLWTMYCLRRMRGTVSSAVPIAGDLAGLGALAVVAALRTGIDIEVTLFAWQGELVLPTVGRHRGVLAGWLRGRVAGGELTIHARVPRPGGVTRMRISWRSESGDDPGPCGSARSWRRVPALRSEMAGRGIDLRLDFVDPVRHHLGLPVSGDLEPEMIEQWQRRLDDGWRILWQRDQVAARALAAAVTTIFPLRATDGATELSASAGDAFGAVAMTLPRDGLSCAAALLHEFQHNKLSALLDLFTLCEPADGRLFYAPWRADPRPLAGLLQGAYAYLGLTKFWDDERRAHPDHRYAHFEFARWREDVWRVLIIMRLSGAMTPLGLRFLDGMQAAVWAHRLATVPDEPRWLAAWISAESRLSWRLRNLEPSADQVVPLARAWLAGRPAPADLRVSARVQAGPRALPRSIQLELAHLRLREPKAFQAAWEGVPGALGDDVPAAEQAHALGDLAAAEDGYRARIAEDPRRLDAWSGLALCAWESKAASARTLATCPELVRALHHAVEELSGRRPDPVLLSSWLPASSAHSANAGPGL</sequence>
<reference evidence="1 2" key="1">
    <citation type="submission" date="2017-06" db="EMBL/GenBank/DDBJ databases">
        <authorList>
            <person name="Kim H.J."/>
            <person name="Triplett B.A."/>
        </authorList>
    </citation>
    <scope>NUCLEOTIDE SEQUENCE [LARGE SCALE GENOMIC DNA]</scope>
    <source>
        <strain evidence="1">FRACA_ARgP5</strain>
    </source>
</reference>
<proteinExistence type="predicted"/>
<evidence type="ECO:0000313" key="2">
    <source>
        <dbReference type="Proteomes" id="UP000234331"/>
    </source>
</evidence>
<dbReference type="RefSeq" id="WP_101836129.1">
    <property type="nucleotide sequence ID" value="NZ_FZMO01000553.1"/>
</dbReference>
<dbReference type="Proteomes" id="UP000234331">
    <property type="component" value="Unassembled WGS sequence"/>
</dbReference>
<gene>
    <name evidence="1" type="ORF">FRACA_850010</name>
</gene>
<dbReference type="AlphaFoldDB" id="A0A2I2L1W7"/>
<dbReference type="InterPro" id="IPR026337">
    <property type="entry name" value="AKG_HExxH"/>
</dbReference>
<organism evidence="1 2">
    <name type="scientific">Frankia canadensis</name>
    <dbReference type="NCBI Taxonomy" id="1836972"/>
    <lineage>
        <taxon>Bacteria</taxon>
        <taxon>Bacillati</taxon>
        <taxon>Actinomycetota</taxon>
        <taxon>Actinomycetes</taxon>
        <taxon>Frankiales</taxon>
        <taxon>Frankiaceae</taxon>
        <taxon>Frankia</taxon>
    </lineage>
</organism>
<protein>
    <recommendedName>
        <fullName evidence="3">HEXXH motif domain-containing protein</fullName>
    </recommendedName>
</protein>
<dbReference type="EMBL" id="FZMO01000553">
    <property type="protein sequence ID" value="SNQ51898.1"/>
    <property type="molecule type" value="Genomic_DNA"/>
</dbReference>
<dbReference type="OrthoDB" id="796761at2"/>
<evidence type="ECO:0008006" key="3">
    <source>
        <dbReference type="Google" id="ProtNLM"/>
    </source>
</evidence>
<evidence type="ECO:0000313" key="1">
    <source>
        <dbReference type="EMBL" id="SNQ51898.1"/>
    </source>
</evidence>
<keyword evidence="2" id="KW-1185">Reference proteome</keyword>
<name>A0A2I2L1W7_9ACTN</name>
<accession>A0A2I2L1W7</accession>
<dbReference type="NCBIfam" id="TIGR04267">
    <property type="entry name" value="mod_HExxH"/>
    <property type="match status" value="1"/>
</dbReference>